<keyword evidence="3" id="KW-1185">Reference proteome</keyword>
<dbReference type="EMBL" id="BQNB010017887">
    <property type="protein sequence ID" value="GJT68313.1"/>
    <property type="molecule type" value="Genomic_DNA"/>
</dbReference>
<comment type="caution">
    <text evidence="2">The sequence shown here is derived from an EMBL/GenBank/DDBJ whole genome shotgun (WGS) entry which is preliminary data.</text>
</comment>
<protein>
    <submittedName>
        <fullName evidence="2">Uncharacterized protein</fullName>
    </submittedName>
</protein>
<accession>A0ABQ5FZG8</accession>
<evidence type="ECO:0000313" key="3">
    <source>
        <dbReference type="Proteomes" id="UP001151760"/>
    </source>
</evidence>
<name>A0ABQ5FZG8_9ASTR</name>
<evidence type="ECO:0000256" key="1">
    <source>
        <dbReference type="SAM" id="MobiDB-lite"/>
    </source>
</evidence>
<reference evidence="2" key="2">
    <citation type="submission" date="2022-01" db="EMBL/GenBank/DDBJ databases">
        <authorList>
            <person name="Yamashiro T."/>
            <person name="Shiraishi A."/>
            <person name="Satake H."/>
            <person name="Nakayama K."/>
        </authorList>
    </citation>
    <scope>NUCLEOTIDE SEQUENCE</scope>
</reference>
<feature type="compositionally biased region" description="Basic and acidic residues" evidence="1">
    <location>
        <begin position="1"/>
        <end position="26"/>
    </location>
</feature>
<feature type="region of interest" description="Disordered" evidence="1">
    <location>
        <begin position="1"/>
        <end position="28"/>
    </location>
</feature>
<reference evidence="2" key="1">
    <citation type="journal article" date="2022" name="Int. J. Mol. Sci.">
        <title>Draft Genome of Tanacetum Coccineum: Genomic Comparison of Closely Related Tanacetum-Family Plants.</title>
        <authorList>
            <person name="Yamashiro T."/>
            <person name="Shiraishi A."/>
            <person name="Nakayama K."/>
            <person name="Satake H."/>
        </authorList>
    </citation>
    <scope>NUCLEOTIDE SEQUENCE</scope>
</reference>
<organism evidence="2 3">
    <name type="scientific">Tanacetum coccineum</name>
    <dbReference type="NCBI Taxonomy" id="301880"/>
    <lineage>
        <taxon>Eukaryota</taxon>
        <taxon>Viridiplantae</taxon>
        <taxon>Streptophyta</taxon>
        <taxon>Embryophyta</taxon>
        <taxon>Tracheophyta</taxon>
        <taxon>Spermatophyta</taxon>
        <taxon>Magnoliopsida</taxon>
        <taxon>eudicotyledons</taxon>
        <taxon>Gunneridae</taxon>
        <taxon>Pentapetalae</taxon>
        <taxon>asterids</taxon>
        <taxon>campanulids</taxon>
        <taxon>Asterales</taxon>
        <taxon>Asteraceae</taxon>
        <taxon>Asteroideae</taxon>
        <taxon>Anthemideae</taxon>
        <taxon>Anthemidinae</taxon>
        <taxon>Tanacetum</taxon>
    </lineage>
</organism>
<feature type="region of interest" description="Disordered" evidence="1">
    <location>
        <begin position="101"/>
        <end position="120"/>
    </location>
</feature>
<dbReference type="Proteomes" id="UP001151760">
    <property type="component" value="Unassembled WGS sequence"/>
</dbReference>
<proteinExistence type="predicted"/>
<evidence type="ECO:0000313" key="2">
    <source>
        <dbReference type="EMBL" id="GJT68313.1"/>
    </source>
</evidence>
<sequence length="150" mass="16917">MKEDAKDDGSRSGDKVTTDNDVERVSESSYMHNNDLLYDNNHNNIMPDKYKVLSEDPFNLYDILNKRKDSGDDLKYPPGFTPSVINVDEVNKKVKNEVNEHLNSTSNKLEESVPKGKLSSNNSVCSNRVYTGGSILQLMEELVNVGQTMR</sequence>
<gene>
    <name evidence="2" type="ORF">Tco_1019793</name>
</gene>